<sequence length="429" mass="45304">MVAVLFIVFLGALAIGVPVAFSLGLASVAYMLGSHIQMINFAQYFFKGLDSFTLLCIPGFTFAGNLMNQGGISEKLLDFADALVGHITGGLAYANVLASMVFAGISGTALSDTVALGGVEIPMMVNQGYDVPFSVAITAASSCLGPIIPPSVPMIMAATMTGLSVSKMFMAGIVPGLLLGLGMCATCYVLSVKRHYPKRDKRASLAHVLHATKEAIWALIMVGIILFGIMGGIVTPTEASIICVVYGLFVAVFIYRKMGPKEMYSCLRDTVSSASAIMALVAFANVFAFILTKEHIPSMIADAMLRLTSNKYLILLLINLFLIFVGMFMETIAAILILFPTLLAVATAVGVDPIQFGIIVVMNLVLGLCTPPVGVCLFAATNIGSRYGKCTLSDSVKALVPLLIVNFGVLFLVTYVPFLTVGVANLVMG</sequence>
<dbReference type="InterPro" id="IPR004681">
    <property type="entry name" value="TRAP_DctM"/>
</dbReference>
<feature type="transmembrane region" description="Helical" evidence="7">
    <location>
        <begin position="312"/>
        <end position="345"/>
    </location>
</feature>
<evidence type="ECO:0000256" key="5">
    <source>
        <dbReference type="ARBA" id="ARBA00022989"/>
    </source>
</evidence>
<evidence type="ECO:0000256" key="6">
    <source>
        <dbReference type="ARBA" id="ARBA00023136"/>
    </source>
</evidence>
<keyword evidence="2" id="KW-1003">Cell membrane</keyword>
<dbReference type="Pfam" id="PF06808">
    <property type="entry name" value="DctM"/>
    <property type="match status" value="1"/>
</dbReference>
<feature type="domain" description="TRAP C4-dicarboxylate transport system permease DctM subunit" evidence="8">
    <location>
        <begin position="6"/>
        <end position="417"/>
    </location>
</feature>
<evidence type="ECO:0000259" key="8">
    <source>
        <dbReference type="Pfam" id="PF06808"/>
    </source>
</evidence>
<comment type="subcellular location">
    <subcellularLocation>
        <location evidence="1">Cell inner membrane</location>
        <topology evidence="1">Multi-pass membrane protein</topology>
    </subcellularLocation>
</comment>
<dbReference type="EMBL" id="JBBFGL010000019">
    <property type="protein sequence ID" value="MEJ5197149.1"/>
    <property type="molecule type" value="Genomic_DNA"/>
</dbReference>
<name>A0AB35Y794_9FIRM</name>
<comment type="caution">
    <text evidence="9">The sequence shown here is derived from an EMBL/GenBank/DDBJ whole genome shotgun (WGS) entry which is preliminary data.</text>
</comment>
<feature type="transmembrane region" description="Helical" evidence="7">
    <location>
        <begin position="83"/>
        <end position="110"/>
    </location>
</feature>
<proteinExistence type="predicted"/>
<feature type="transmembrane region" description="Helical" evidence="7">
    <location>
        <begin position="215"/>
        <end position="233"/>
    </location>
</feature>
<evidence type="ECO:0000256" key="1">
    <source>
        <dbReference type="ARBA" id="ARBA00004429"/>
    </source>
</evidence>
<dbReference type="GO" id="GO:0005886">
    <property type="term" value="C:plasma membrane"/>
    <property type="evidence" value="ECO:0007669"/>
    <property type="project" value="UniProtKB-SubCell"/>
</dbReference>
<dbReference type="NCBIfam" id="TIGR00786">
    <property type="entry name" value="dctM"/>
    <property type="match status" value="1"/>
</dbReference>
<feature type="transmembrane region" description="Helical" evidence="7">
    <location>
        <begin position="168"/>
        <end position="192"/>
    </location>
</feature>
<dbReference type="PANTHER" id="PTHR33362">
    <property type="entry name" value="SIALIC ACID TRAP TRANSPORTER PERMEASE PROTEIN SIAT-RELATED"/>
    <property type="match status" value="1"/>
</dbReference>
<reference evidence="9" key="1">
    <citation type="submission" date="2024-03" db="EMBL/GenBank/DDBJ databases">
        <authorList>
            <person name="Plomp N."/>
            <person name="Harmsen H.J."/>
        </authorList>
    </citation>
    <scope>NUCLEOTIDE SEQUENCE</scope>
    <source>
        <strain evidence="9">HTF-128</strain>
    </source>
</reference>
<dbReference type="AlphaFoldDB" id="A0AB35Y794"/>
<evidence type="ECO:0000256" key="7">
    <source>
        <dbReference type="SAM" id="Phobius"/>
    </source>
</evidence>
<protein>
    <submittedName>
        <fullName evidence="9">TRAP transporter large permease</fullName>
    </submittedName>
</protein>
<feature type="transmembrane region" description="Helical" evidence="7">
    <location>
        <begin position="44"/>
        <end position="63"/>
    </location>
</feature>
<keyword evidence="6 7" id="KW-0472">Membrane</keyword>
<feature type="transmembrane region" description="Helical" evidence="7">
    <location>
        <begin position="270"/>
        <end position="292"/>
    </location>
</feature>
<organism evidence="9 10">
    <name type="scientific">Faecalibacterium wellingii</name>
    <dbReference type="NCBI Taxonomy" id="2929491"/>
    <lineage>
        <taxon>Bacteria</taxon>
        <taxon>Bacillati</taxon>
        <taxon>Bacillota</taxon>
        <taxon>Clostridia</taxon>
        <taxon>Eubacteriales</taxon>
        <taxon>Oscillospiraceae</taxon>
        <taxon>Faecalibacterium</taxon>
    </lineage>
</organism>
<accession>A0AB35Y794</accession>
<feature type="transmembrane region" description="Helical" evidence="7">
    <location>
        <begin position="131"/>
        <end position="148"/>
    </location>
</feature>
<keyword evidence="3" id="KW-0997">Cell inner membrane</keyword>
<evidence type="ECO:0000256" key="2">
    <source>
        <dbReference type="ARBA" id="ARBA00022475"/>
    </source>
</evidence>
<evidence type="ECO:0000313" key="9">
    <source>
        <dbReference type="EMBL" id="MEJ5197149.1"/>
    </source>
</evidence>
<dbReference type="RefSeq" id="WP_339396293.1">
    <property type="nucleotide sequence ID" value="NZ_JBBFGL010000019.1"/>
</dbReference>
<evidence type="ECO:0000256" key="3">
    <source>
        <dbReference type="ARBA" id="ARBA00022519"/>
    </source>
</evidence>
<keyword evidence="4 7" id="KW-0812">Transmembrane</keyword>
<dbReference type="PIRSF" id="PIRSF006066">
    <property type="entry name" value="HI0050"/>
    <property type="match status" value="1"/>
</dbReference>
<feature type="transmembrane region" description="Helical" evidence="7">
    <location>
        <begin position="400"/>
        <end position="427"/>
    </location>
</feature>
<feature type="transmembrane region" description="Helical" evidence="7">
    <location>
        <begin position="6"/>
        <end position="32"/>
    </location>
</feature>
<keyword evidence="5 7" id="KW-1133">Transmembrane helix</keyword>
<gene>
    <name evidence="9" type="ORF">WF834_13435</name>
</gene>
<dbReference type="InterPro" id="IPR010656">
    <property type="entry name" value="DctM"/>
</dbReference>
<evidence type="ECO:0000313" key="10">
    <source>
        <dbReference type="Proteomes" id="UP001373196"/>
    </source>
</evidence>
<dbReference type="Proteomes" id="UP001373196">
    <property type="component" value="Unassembled WGS sequence"/>
</dbReference>
<feature type="transmembrane region" description="Helical" evidence="7">
    <location>
        <begin position="357"/>
        <end position="380"/>
    </location>
</feature>
<evidence type="ECO:0000256" key="4">
    <source>
        <dbReference type="ARBA" id="ARBA00022692"/>
    </source>
</evidence>
<dbReference type="GO" id="GO:0022857">
    <property type="term" value="F:transmembrane transporter activity"/>
    <property type="evidence" value="ECO:0007669"/>
    <property type="project" value="TreeGrafter"/>
</dbReference>